<dbReference type="PANTHER" id="PTHR30346">
    <property type="entry name" value="TRANSCRIPTIONAL DUAL REGULATOR HCAR-RELATED"/>
    <property type="match status" value="1"/>
</dbReference>
<dbReference type="RefSeq" id="WP_077111952.1">
    <property type="nucleotide sequence ID" value="NZ_JAFBFH010000006.1"/>
</dbReference>
<dbReference type="InterPro" id="IPR005119">
    <property type="entry name" value="LysR_subst-bd"/>
</dbReference>
<dbReference type="Gene3D" id="3.40.190.290">
    <property type="match status" value="1"/>
</dbReference>
<keyword evidence="7" id="KW-1185">Reference proteome</keyword>
<protein>
    <submittedName>
        <fullName evidence="6">DNA-binding transcriptional LysR family regulator</fullName>
    </submittedName>
</protein>
<accession>A0ABS2R3I5</accession>
<sequence length="299" mass="33798">MDLHRLRYFITIVESGSISKAAEVLNMTQPPLSIMINKLEKELNVFLFDRSGKRLKLTKHGEFLYRRGKELLVAAENIEKELLEHRDGLRGTVNVGCITSANLFILPQVVQKVRGESPNVIVRVKEGNSAYILSELRSQELELGIVRTIFEADDLNITPLIEEQLLLAVPPGHRLLKKSSIDLNDLKNEKFLLPTTSFGRGIADEIIESCQNIGFSPEVVYWGTEVLPMLKMVKKEVGITFVPESFNKLQWPGMPVLIPLENPKLRTKLSLVTLRNEYIQTASKHFIDMVKDMASLSCS</sequence>
<dbReference type="SUPFAM" id="SSF46785">
    <property type="entry name" value="Winged helix' DNA-binding domain"/>
    <property type="match status" value="1"/>
</dbReference>
<comment type="caution">
    <text evidence="6">The sequence shown here is derived from an EMBL/GenBank/DDBJ whole genome shotgun (WGS) entry which is preliminary data.</text>
</comment>
<dbReference type="PANTHER" id="PTHR30346:SF28">
    <property type="entry name" value="HTH-TYPE TRANSCRIPTIONAL REGULATOR CYNR"/>
    <property type="match status" value="1"/>
</dbReference>
<evidence type="ECO:0000256" key="1">
    <source>
        <dbReference type="ARBA" id="ARBA00009437"/>
    </source>
</evidence>
<comment type="similarity">
    <text evidence="1">Belongs to the LysR transcriptional regulatory family.</text>
</comment>
<dbReference type="EMBL" id="JAFBFH010000006">
    <property type="protein sequence ID" value="MBM7714217.1"/>
    <property type="molecule type" value="Genomic_DNA"/>
</dbReference>
<reference evidence="6 7" key="1">
    <citation type="submission" date="2021-01" db="EMBL/GenBank/DDBJ databases">
        <title>Genomic Encyclopedia of Type Strains, Phase IV (KMG-IV): sequencing the most valuable type-strain genomes for metagenomic binning, comparative biology and taxonomic classification.</title>
        <authorList>
            <person name="Goeker M."/>
        </authorList>
    </citation>
    <scope>NUCLEOTIDE SEQUENCE [LARGE SCALE GENOMIC DNA]</scope>
    <source>
        <strain evidence="6 7">DSM 105453</strain>
    </source>
</reference>
<dbReference type="Proteomes" id="UP000823485">
    <property type="component" value="Unassembled WGS sequence"/>
</dbReference>
<dbReference type="PRINTS" id="PR00039">
    <property type="entry name" value="HTHLYSR"/>
</dbReference>
<evidence type="ECO:0000256" key="4">
    <source>
        <dbReference type="ARBA" id="ARBA00023163"/>
    </source>
</evidence>
<evidence type="ECO:0000313" key="7">
    <source>
        <dbReference type="Proteomes" id="UP000823485"/>
    </source>
</evidence>
<dbReference type="Gene3D" id="1.10.10.10">
    <property type="entry name" value="Winged helix-like DNA-binding domain superfamily/Winged helix DNA-binding domain"/>
    <property type="match status" value="1"/>
</dbReference>
<dbReference type="InterPro" id="IPR000847">
    <property type="entry name" value="LysR_HTH_N"/>
</dbReference>
<dbReference type="GO" id="GO:0003677">
    <property type="term" value="F:DNA binding"/>
    <property type="evidence" value="ECO:0007669"/>
    <property type="project" value="UniProtKB-KW"/>
</dbReference>
<evidence type="ECO:0000256" key="3">
    <source>
        <dbReference type="ARBA" id="ARBA00023125"/>
    </source>
</evidence>
<organism evidence="6 7">
    <name type="scientific">Siminovitchia thermophila</name>
    <dbReference type="NCBI Taxonomy" id="1245522"/>
    <lineage>
        <taxon>Bacteria</taxon>
        <taxon>Bacillati</taxon>
        <taxon>Bacillota</taxon>
        <taxon>Bacilli</taxon>
        <taxon>Bacillales</taxon>
        <taxon>Bacillaceae</taxon>
        <taxon>Siminovitchia</taxon>
    </lineage>
</organism>
<dbReference type="CDD" id="cd05466">
    <property type="entry name" value="PBP2_LTTR_substrate"/>
    <property type="match status" value="1"/>
</dbReference>
<evidence type="ECO:0000313" key="6">
    <source>
        <dbReference type="EMBL" id="MBM7714217.1"/>
    </source>
</evidence>
<dbReference type="InterPro" id="IPR036390">
    <property type="entry name" value="WH_DNA-bd_sf"/>
</dbReference>
<evidence type="ECO:0000259" key="5">
    <source>
        <dbReference type="PROSITE" id="PS50931"/>
    </source>
</evidence>
<dbReference type="InterPro" id="IPR036388">
    <property type="entry name" value="WH-like_DNA-bd_sf"/>
</dbReference>
<feature type="domain" description="HTH lysR-type" evidence="5">
    <location>
        <begin position="1"/>
        <end position="58"/>
    </location>
</feature>
<proteinExistence type="inferred from homology"/>
<dbReference type="Pfam" id="PF00126">
    <property type="entry name" value="HTH_1"/>
    <property type="match status" value="1"/>
</dbReference>
<evidence type="ECO:0000256" key="2">
    <source>
        <dbReference type="ARBA" id="ARBA00023015"/>
    </source>
</evidence>
<keyword evidence="4" id="KW-0804">Transcription</keyword>
<gene>
    <name evidence="6" type="ORF">JOC94_001189</name>
</gene>
<name>A0ABS2R3I5_9BACI</name>
<keyword evidence="3 6" id="KW-0238">DNA-binding</keyword>
<dbReference type="PROSITE" id="PS50931">
    <property type="entry name" value="HTH_LYSR"/>
    <property type="match status" value="1"/>
</dbReference>
<keyword evidence="2" id="KW-0805">Transcription regulation</keyword>
<dbReference type="SUPFAM" id="SSF53850">
    <property type="entry name" value="Periplasmic binding protein-like II"/>
    <property type="match status" value="1"/>
</dbReference>
<dbReference type="Pfam" id="PF03466">
    <property type="entry name" value="LysR_substrate"/>
    <property type="match status" value="1"/>
</dbReference>